<evidence type="ECO:0000313" key="14">
    <source>
        <dbReference type="EMBL" id="CUU00637.1"/>
    </source>
</evidence>
<reference evidence="14 15" key="1">
    <citation type="submission" date="2015-11" db="EMBL/GenBank/DDBJ databases">
        <authorList>
            <person name="Zhang Y."/>
            <person name="Guo Z."/>
        </authorList>
    </citation>
    <scope>NUCLEOTIDE SEQUENCE [LARGE SCALE GENOMIC DNA]</scope>
    <source>
        <strain evidence="14">JGI-4</strain>
    </source>
</reference>
<dbReference type="InterPro" id="IPR013766">
    <property type="entry name" value="Thioredoxin_domain"/>
</dbReference>
<comment type="catalytic activity">
    <reaction evidence="3">
        <text>[mycoredoxin]-L-dithiol + a hydroperoxide = [mycoredoxin]-L-disulfide + an alcohol + H2O</text>
        <dbReference type="Rhea" id="RHEA:62640"/>
        <dbReference type="Rhea" id="RHEA-COMP:16137"/>
        <dbReference type="Rhea" id="RHEA-COMP:16138"/>
        <dbReference type="ChEBI" id="CHEBI:15377"/>
        <dbReference type="ChEBI" id="CHEBI:29950"/>
        <dbReference type="ChEBI" id="CHEBI:30879"/>
        <dbReference type="ChEBI" id="CHEBI:35924"/>
        <dbReference type="ChEBI" id="CHEBI:50058"/>
        <dbReference type="EC" id="1.11.1.29"/>
    </reaction>
</comment>
<proteinExistence type="inferred from homology"/>
<name>A0A0P1LAG8_9BACT</name>
<evidence type="ECO:0000313" key="16">
    <source>
        <dbReference type="Proteomes" id="UP000182200"/>
    </source>
</evidence>
<keyword evidence="1" id="KW-0560">Oxidoreductase</keyword>
<dbReference type="PANTHER" id="PTHR43110">
    <property type="entry name" value="THIOL PEROXIDASE"/>
    <property type="match status" value="1"/>
</dbReference>
<dbReference type="Pfam" id="PF00578">
    <property type="entry name" value="AhpC-TSA"/>
    <property type="match status" value="1"/>
</dbReference>
<feature type="active site" description="Cysteine sulfenic acid (-SOH) intermediate; for peroxidase activity" evidence="11">
    <location>
        <position position="44"/>
    </location>
</feature>
<evidence type="ECO:0000256" key="10">
    <source>
        <dbReference type="ARBA" id="ARBA00083736"/>
    </source>
</evidence>
<evidence type="ECO:0000256" key="8">
    <source>
        <dbReference type="ARBA" id="ARBA00068979"/>
    </source>
</evidence>
<dbReference type="PIRSF" id="PIRSF000239">
    <property type="entry name" value="AHPC"/>
    <property type="match status" value="1"/>
</dbReference>
<dbReference type="Gene3D" id="3.40.30.10">
    <property type="entry name" value="Glutaredoxin"/>
    <property type="match status" value="1"/>
</dbReference>
<evidence type="ECO:0000256" key="1">
    <source>
        <dbReference type="ARBA" id="ARBA00023002"/>
    </source>
</evidence>
<comment type="subunit">
    <text evidence="6">Homodimer. Forms both dimers and octamers; a tightly-associated dimer and a ring-like octamer.</text>
</comment>
<accession>A0A0P1P5U6</accession>
<comment type="similarity">
    <text evidence="5">Belongs to the peroxiredoxin family. AhpE subfamily.</text>
</comment>
<accession>A0A0P1M4Y8</accession>
<evidence type="ECO:0000259" key="12">
    <source>
        <dbReference type="PROSITE" id="PS51352"/>
    </source>
</evidence>
<dbReference type="InterPro" id="IPR036249">
    <property type="entry name" value="Thioredoxin-like_sf"/>
</dbReference>
<accession>A0A0P1LZU2</accession>
<evidence type="ECO:0000256" key="11">
    <source>
        <dbReference type="PIRSR" id="PIRSR000239-1"/>
    </source>
</evidence>
<dbReference type="GO" id="GO:0016491">
    <property type="term" value="F:oxidoreductase activity"/>
    <property type="evidence" value="ECO:0007669"/>
    <property type="project" value="UniProtKB-KW"/>
</dbReference>
<comment type="function">
    <text evidence="4">Thiol-specific peroxidase that catalyzes the reduction of hydrogen peroxide and organic hydroperoxides to water and alcohols, respectively. Plays a role in cell protection against oxidative stress by detoxifying peroxides. May represent an important antioxidant defense against cytotoxic peroxides, especially peroxynitrite, which can be formed by activated macrophages during infection.</text>
</comment>
<evidence type="ECO:0000256" key="5">
    <source>
        <dbReference type="ARBA" id="ARBA00060973"/>
    </source>
</evidence>
<dbReference type="CDD" id="cd03018">
    <property type="entry name" value="PRX_AhpE_like"/>
    <property type="match status" value="1"/>
</dbReference>
<dbReference type="Proteomes" id="UP000182200">
    <property type="component" value="Unassembled WGS sequence"/>
</dbReference>
<accession>A0A0S4MTB5</accession>
<dbReference type="SUPFAM" id="SSF52833">
    <property type="entry name" value="Thioredoxin-like"/>
    <property type="match status" value="1"/>
</dbReference>
<dbReference type="FunFam" id="3.40.30.10:FF:000118">
    <property type="entry name" value="Peroxiredoxin AhpE"/>
    <property type="match status" value="1"/>
</dbReference>
<organism evidence="14 15">
    <name type="scientific">Candidatus Kryptonium thompsonii</name>
    <dbReference type="NCBI Taxonomy" id="1633631"/>
    <lineage>
        <taxon>Bacteria</taxon>
        <taxon>Pseudomonadati</taxon>
        <taxon>Candidatus Kryptoniota</taxon>
        <taxon>Candidatus Kryptonium</taxon>
    </lineage>
</organism>
<evidence type="ECO:0000313" key="15">
    <source>
        <dbReference type="Proteomes" id="UP000182011"/>
    </source>
</evidence>
<protein>
    <recommendedName>
        <fullName evidence="8">Alkyl hydroperoxide reductase E</fullName>
        <ecNumber evidence="7">1.11.1.29</ecNumber>
    </recommendedName>
    <alternativeName>
        <fullName evidence="9">Mycoredoxin-dependent peroxiredoxin</fullName>
    </alternativeName>
    <alternativeName>
        <fullName evidence="10">Peroxiredoxin AhpE</fullName>
    </alternativeName>
</protein>
<feature type="domain" description="Thioredoxin" evidence="12">
    <location>
        <begin position="2"/>
        <end position="151"/>
    </location>
</feature>
<dbReference type="STRING" id="1633631.GCA_001442925_00038"/>
<gene>
    <name evidence="14" type="ORF">JGI4_00038</name>
    <name evidence="13" type="ORF">JGI8_00741</name>
</gene>
<dbReference type="AlphaFoldDB" id="A0A0P1LAG8"/>
<evidence type="ECO:0000256" key="7">
    <source>
        <dbReference type="ARBA" id="ARBA00067009"/>
    </source>
</evidence>
<evidence type="ECO:0000256" key="9">
    <source>
        <dbReference type="ARBA" id="ARBA00082991"/>
    </source>
</evidence>
<evidence type="ECO:0000313" key="13">
    <source>
        <dbReference type="EMBL" id="CUS83856.1"/>
    </source>
</evidence>
<dbReference type="EMBL" id="CZVI01000007">
    <property type="protein sequence ID" value="CUS83856.1"/>
    <property type="molecule type" value="Genomic_DNA"/>
</dbReference>
<dbReference type="InterPro" id="IPR024706">
    <property type="entry name" value="Peroxiredoxin_AhpC-typ"/>
</dbReference>
<evidence type="ECO:0000256" key="3">
    <source>
        <dbReference type="ARBA" id="ARBA00052774"/>
    </source>
</evidence>
<dbReference type="EC" id="1.11.1.29" evidence="7"/>
<reference evidence="13 16" key="2">
    <citation type="submission" date="2015-11" db="EMBL/GenBank/DDBJ databases">
        <authorList>
            <person name="Varghese N."/>
        </authorList>
    </citation>
    <scope>NUCLEOTIDE SEQUENCE [LARGE SCALE GENOMIC DNA]</scope>
    <source>
        <strain evidence="13 16">JGI-8</strain>
    </source>
</reference>
<accession>A0A0N7MNR0</accession>
<accession>A0A0P1MX43</accession>
<accession>A0A0P1MD71</accession>
<dbReference type="RefSeq" id="WP_234697900.1">
    <property type="nucleotide sequence ID" value="NZ_CZVI01000007.1"/>
</dbReference>
<evidence type="ECO:0000256" key="2">
    <source>
        <dbReference type="ARBA" id="ARBA00023284"/>
    </source>
</evidence>
<keyword evidence="16" id="KW-1185">Reference proteome</keyword>
<dbReference type="EMBL" id="FAOP01000001">
    <property type="protein sequence ID" value="CUU00637.1"/>
    <property type="molecule type" value="Genomic_DNA"/>
</dbReference>
<sequence length="151" mass="17022">MIKVGDKAPDFVLKGHDDKEYKLSDFRGKNVVLVFYPLDFSPVCTNEHACFVDALKLFEGLNAQIFGISVDSTWTHKAFAEKMGIKYPLLADFHPKGDVGRKYGVYLEDKGIHNRVTVIVDKEGIVRYVEEHGIPNVPDVNKIAKALEELK</sequence>
<evidence type="ECO:0000256" key="4">
    <source>
        <dbReference type="ARBA" id="ARBA00056930"/>
    </source>
</evidence>
<dbReference type="InterPro" id="IPR050455">
    <property type="entry name" value="Tpx_Peroxidase_subfamily"/>
</dbReference>
<dbReference type="GO" id="GO:0016209">
    <property type="term" value="F:antioxidant activity"/>
    <property type="evidence" value="ECO:0007669"/>
    <property type="project" value="InterPro"/>
</dbReference>
<dbReference type="PANTHER" id="PTHR43110:SF1">
    <property type="entry name" value="THIOL PEROXIDASE"/>
    <property type="match status" value="1"/>
</dbReference>
<accession>A0A0P1LAG8</accession>
<evidence type="ECO:0000256" key="6">
    <source>
        <dbReference type="ARBA" id="ARBA00065226"/>
    </source>
</evidence>
<dbReference type="Proteomes" id="UP000182011">
    <property type="component" value="Unassembled WGS sequence"/>
</dbReference>
<keyword evidence="2" id="KW-0676">Redox-active center</keyword>
<accession>A0A0P1M379</accession>
<dbReference type="PROSITE" id="PS51352">
    <property type="entry name" value="THIOREDOXIN_2"/>
    <property type="match status" value="1"/>
</dbReference>
<dbReference type="InterPro" id="IPR000866">
    <property type="entry name" value="AhpC/TSA"/>
</dbReference>
<accession>A0A0P1LQE4</accession>